<feature type="compositionally biased region" description="Basic and acidic residues" evidence="1">
    <location>
        <begin position="341"/>
        <end position="350"/>
    </location>
</feature>
<accession>A0ABR0EZJ9</accession>
<evidence type="ECO:0000313" key="2">
    <source>
        <dbReference type="EMBL" id="KAK4506490.1"/>
    </source>
</evidence>
<feature type="compositionally biased region" description="Low complexity" evidence="1">
    <location>
        <begin position="182"/>
        <end position="198"/>
    </location>
</feature>
<feature type="compositionally biased region" description="Basic and acidic residues" evidence="1">
    <location>
        <begin position="81"/>
        <end position="109"/>
    </location>
</feature>
<reference evidence="2 3" key="1">
    <citation type="journal article" date="2023" name="G3 (Bethesda)">
        <title>A chromosome-level genome assembly of Zasmidium syzygii isolated from banana leaves.</title>
        <authorList>
            <person name="van Westerhoven A.C."/>
            <person name="Mehrabi R."/>
            <person name="Talebi R."/>
            <person name="Steentjes M.B.F."/>
            <person name="Corcolon B."/>
            <person name="Chong P.A."/>
            <person name="Kema G.H.J."/>
            <person name="Seidl M.F."/>
        </authorList>
    </citation>
    <scope>NUCLEOTIDE SEQUENCE [LARGE SCALE GENOMIC DNA]</scope>
    <source>
        <strain evidence="2 3">P124</strain>
    </source>
</reference>
<organism evidence="2 3">
    <name type="scientific">Zasmidium cellare</name>
    <name type="common">Wine cellar mold</name>
    <name type="synonym">Racodium cellare</name>
    <dbReference type="NCBI Taxonomy" id="395010"/>
    <lineage>
        <taxon>Eukaryota</taxon>
        <taxon>Fungi</taxon>
        <taxon>Dikarya</taxon>
        <taxon>Ascomycota</taxon>
        <taxon>Pezizomycotina</taxon>
        <taxon>Dothideomycetes</taxon>
        <taxon>Dothideomycetidae</taxon>
        <taxon>Mycosphaerellales</taxon>
        <taxon>Mycosphaerellaceae</taxon>
        <taxon>Zasmidium</taxon>
    </lineage>
</organism>
<dbReference type="EMBL" id="JAXOVC010000001">
    <property type="protein sequence ID" value="KAK4506490.1"/>
    <property type="molecule type" value="Genomic_DNA"/>
</dbReference>
<comment type="caution">
    <text evidence="2">The sequence shown here is derived from an EMBL/GenBank/DDBJ whole genome shotgun (WGS) entry which is preliminary data.</text>
</comment>
<proteinExistence type="predicted"/>
<keyword evidence="3" id="KW-1185">Reference proteome</keyword>
<feature type="region of interest" description="Disordered" evidence="1">
    <location>
        <begin position="341"/>
        <end position="372"/>
    </location>
</feature>
<feature type="compositionally biased region" description="Polar residues" evidence="1">
    <location>
        <begin position="7"/>
        <end position="24"/>
    </location>
</feature>
<feature type="compositionally biased region" description="Basic residues" evidence="1">
    <location>
        <begin position="275"/>
        <end position="284"/>
    </location>
</feature>
<feature type="compositionally biased region" description="Polar residues" evidence="1">
    <location>
        <begin position="199"/>
        <end position="217"/>
    </location>
</feature>
<feature type="region of interest" description="Disordered" evidence="1">
    <location>
        <begin position="180"/>
        <end position="221"/>
    </location>
</feature>
<feature type="region of interest" description="Disordered" evidence="1">
    <location>
        <begin position="1"/>
        <end position="146"/>
    </location>
</feature>
<dbReference type="Proteomes" id="UP001305779">
    <property type="component" value="Unassembled WGS sequence"/>
</dbReference>
<feature type="region of interest" description="Disordered" evidence="1">
    <location>
        <begin position="240"/>
        <end position="284"/>
    </location>
</feature>
<gene>
    <name evidence="2" type="ORF">PRZ48_000222</name>
</gene>
<protein>
    <submittedName>
        <fullName evidence="2">Uncharacterized protein</fullName>
    </submittedName>
</protein>
<feature type="compositionally biased region" description="Polar residues" evidence="1">
    <location>
        <begin position="129"/>
        <end position="141"/>
    </location>
</feature>
<name>A0ABR0EZJ9_ZASCE</name>
<feature type="compositionally biased region" description="Basic residues" evidence="1">
    <location>
        <begin position="110"/>
        <end position="125"/>
    </location>
</feature>
<sequence>MAGFTPINASASGGISTSQSQLEGSTGAIDQHPTRTVVSEYLGREEDLPAAPLPKKTNTKGKKRAATAGDASKSNKRRRSSNVDDGLRITKSRGEDEQSSKSKDGDKFAKPSKPKKKTNATKQSKKTSDTVSSSNAETGNVATKPVSVYAQATSMDALDSTSARTSFDFVKANAGQSFTLYQGPSSTSSFQSSVQYSQPLLNSSPNKPAHGSHTNEGATKEASFADDFTILSSNDEIFDAVDDSTSRKPKQPHVPHGKDVTATAAASMNEDGNRRSTRPKKSVKYRVEQNFPAIDEVQNARVDVLQEASTKPQRRRSTATLGGEEDFGEMAEEEVVELTKEVEEAVEGRRPTTPPPRTRKQNMREVDEHEDYEGALLSDAERKLLAKMKNASEGKIKPIVRKPFLPAVLDRSPIFGASKSTLLRTSFRLGEALNFGAQAVRSNENAIIELYARATVSKREGRKQHFVFKDLYHDKPPYLEGTYELFDQARLWDLDSKPFLKARGPGILARVIARMKREGQKWRLEILNVWEASWEDVNYVAGIYTGEVYEEDEYNV</sequence>
<evidence type="ECO:0000313" key="3">
    <source>
        <dbReference type="Proteomes" id="UP001305779"/>
    </source>
</evidence>
<evidence type="ECO:0000256" key="1">
    <source>
        <dbReference type="SAM" id="MobiDB-lite"/>
    </source>
</evidence>